<dbReference type="InterPro" id="IPR043128">
    <property type="entry name" value="Rev_trsase/Diguanyl_cyclase"/>
</dbReference>
<dbReference type="InterPro" id="IPR029787">
    <property type="entry name" value="Nucleotide_cyclase"/>
</dbReference>
<dbReference type="CDD" id="cd01949">
    <property type="entry name" value="GGDEF"/>
    <property type="match status" value="1"/>
</dbReference>
<proteinExistence type="predicted"/>
<keyword evidence="3" id="KW-1185">Reference proteome</keyword>
<dbReference type="PANTHER" id="PTHR46663">
    <property type="entry name" value="DIGUANYLATE CYCLASE DGCT-RELATED"/>
    <property type="match status" value="1"/>
</dbReference>
<accession>A0AA41YTT1</accession>
<dbReference type="NCBIfam" id="TIGR00254">
    <property type="entry name" value="GGDEF"/>
    <property type="match status" value="1"/>
</dbReference>
<dbReference type="EMBL" id="JAMOIM010000001">
    <property type="protein sequence ID" value="MCW6506892.1"/>
    <property type="molecule type" value="Genomic_DNA"/>
</dbReference>
<evidence type="ECO:0000313" key="3">
    <source>
        <dbReference type="Proteomes" id="UP001165667"/>
    </source>
</evidence>
<dbReference type="SUPFAM" id="SSF55073">
    <property type="entry name" value="Nucleotide cyclase"/>
    <property type="match status" value="1"/>
</dbReference>
<dbReference type="SUPFAM" id="SSF55781">
    <property type="entry name" value="GAF domain-like"/>
    <property type="match status" value="1"/>
</dbReference>
<evidence type="ECO:0000313" key="2">
    <source>
        <dbReference type="EMBL" id="MCW6506892.1"/>
    </source>
</evidence>
<dbReference type="InterPro" id="IPR000160">
    <property type="entry name" value="GGDEF_dom"/>
</dbReference>
<evidence type="ECO:0000259" key="1">
    <source>
        <dbReference type="PROSITE" id="PS50887"/>
    </source>
</evidence>
<dbReference type="AlphaFoldDB" id="A0AA41YTT1"/>
<dbReference type="SMART" id="SM00267">
    <property type="entry name" value="GGDEF"/>
    <property type="match status" value="1"/>
</dbReference>
<protein>
    <submittedName>
        <fullName evidence="2">Sensor domain-containing diguanylate cyclase</fullName>
    </submittedName>
</protein>
<dbReference type="InterPro" id="IPR052163">
    <property type="entry name" value="DGC-Regulatory_Protein"/>
</dbReference>
<dbReference type="PANTHER" id="PTHR46663:SF2">
    <property type="entry name" value="GGDEF DOMAIN-CONTAINING PROTEIN"/>
    <property type="match status" value="1"/>
</dbReference>
<feature type="domain" description="GGDEF" evidence="1">
    <location>
        <begin position="200"/>
        <end position="333"/>
    </location>
</feature>
<sequence length="343" mass="37210">MVAKAPIPSDEAARLEALHSYSILDTQPDARFDLFTRLSTWLYNVPISAINFVDADRTCFKSLIGLPLYTPKRITSICAHAIEADNDIMVVSDLSQDDRFKDHPLVENGVRFYAGAILRSSSNHAIGTLCIGDVKARTLSHEERSRLKEMARGVAAVLELHKNGLALLEAASIDSLTGLCNRRLLMEKLKAAVLAAELERPCTLLYLDLDRFKAVNDRFGHPGGDALLCEVARRLESAVRETDLVARVAGDEFAILLSPNSTVKCAEDIACSVFAAFAEPFAVDGTIVPIKSSIGIASVPFHASDPTSLIRCADLALYQAKQAGGNLSRTFVSHATNTIEQNG</sequence>
<dbReference type="RefSeq" id="WP_282583231.1">
    <property type="nucleotide sequence ID" value="NZ_JAMOIM010000001.1"/>
</dbReference>
<gene>
    <name evidence="2" type="ORF">M8523_02510</name>
</gene>
<organism evidence="2 3">
    <name type="scientific">Lichenifustis flavocetrariae</name>
    <dbReference type="NCBI Taxonomy" id="2949735"/>
    <lineage>
        <taxon>Bacteria</taxon>
        <taxon>Pseudomonadati</taxon>
        <taxon>Pseudomonadota</taxon>
        <taxon>Alphaproteobacteria</taxon>
        <taxon>Hyphomicrobiales</taxon>
        <taxon>Lichenihabitantaceae</taxon>
        <taxon>Lichenifustis</taxon>
    </lineage>
</organism>
<dbReference type="Pfam" id="PF00990">
    <property type="entry name" value="GGDEF"/>
    <property type="match status" value="1"/>
</dbReference>
<comment type="caution">
    <text evidence="2">The sequence shown here is derived from an EMBL/GenBank/DDBJ whole genome shotgun (WGS) entry which is preliminary data.</text>
</comment>
<dbReference type="InterPro" id="IPR029016">
    <property type="entry name" value="GAF-like_dom_sf"/>
</dbReference>
<dbReference type="PROSITE" id="PS50887">
    <property type="entry name" value="GGDEF"/>
    <property type="match status" value="1"/>
</dbReference>
<dbReference type="Proteomes" id="UP001165667">
    <property type="component" value="Unassembled WGS sequence"/>
</dbReference>
<dbReference type="Gene3D" id="3.30.450.40">
    <property type="match status" value="1"/>
</dbReference>
<name>A0AA41YTT1_9HYPH</name>
<reference evidence="2" key="1">
    <citation type="submission" date="2022-05" db="EMBL/GenBank/DDBJ databases">
        <authorList>
            <person name="Pankratov T."/>
        </authorList>
    </citation>
    <scope>NUCLEOTIDE SEQUENCE</scope>
    <source>
        <strain evidence="2">BP6-180914</strain>
    </source>
</reference>
<dbReference type="Gene3D" id="3.30.70.270">
    <property type="match status" value="1"/>
</dbReference>